<evidence type="ECO:0000256" key="7">
    <source>
        <dbReference type="ARBA" id="ARBA00023002"/>
    </source>
</evidence>
<keyword evidence="14" id="KW-1185">Reference proteome</keyword>
<dbReference type="PANTHER" id="PTHR45754">
    <property type="entry name" value="METHYLENETETRAHYDROFOLATE REDUCTASE"/>
    <property type="match status" value="1"/>
</dbReference>
<sequence length="293" mass="33161">MKISELYQTKQNQETPSKKTLSFEIFPPKKDSELKNIDKTLSVLCELNPDYISVTFGAGGGANRNRTIELAKRIKQEYHVEPVVHLTCLHYDKAEIDEFARVLTNAGLQNVLALRGDKNPNMREKESFLHASDLIAYMKDKWDFCFLGACYPECHPESEDKVCEIKHLKAKVNAGAEVLLSQLCFDNHAFFRFQEACRIADIQAPVIPGIMPVINAAQIKRMITMCGATFPVRFQKIIQAYESNKEALFDAGMSYALSQIIDLLVSDVEGIHLYTMNNPLVARRICEGIRNII</sequence>
<dbReference type="Pfam" id="PF02219">
    <property type="entry name" value="MTHFR"/>
    <property type="match status" value="1"/>
</dbReference>
<comment type="cofactor">
    <cofactor evidence="1 12">
        <name>FAD</name>
        <dbReference type="ChEBI" id="CHEBI:57692"/>
    </cofactor>
</comment>
<evidence type="ECO:0000256" key="3">
    <source>
        <dbReference type="ARBA" id="ARBA00006743"/>
    </source>
</evidence>
<comment type="catalytic activity">
    <reaction evidence="11">
        <text>(6S)-5-methyl-5,6,7,8-tetrahydrofolate + NAD(+) = (6R)-5,10-methylene-5,6,7,8-tetrahydrofolate + NADH + H(+)</text>
        <dbReference type="Rhea" id="RHEA:19821"/>
        <dbReference type="ChEBI" id="CHEBI:15378"/>
        <dbReference type="ChEBI" id="CHEBI:15636"/>
        <dbReference type="ChEBI" id="CHEBI:18608"/>
        <dbReference type="ChEBI" id="CHEBI:57540"/>
        <dbReference type="ChEBI" id="CHEBI:57945"/>
        <dbReference type="EC" id="1.5.1.54"/>
    </reaction>
    <physiologicalReaction direction="right-to-left" evidence="11">
        <dbReference type="Rhea" id="RHEA:19823"/>
    </physiologicalReaction>
</comment>
<dbReference type="RefSeq" id="WP_006771518.1">
    <property type="nucleotide sequence ID" value="NZ_CP176637.1"/>
</dbReference>
<evidence type="ECO:0000256" key="4">
    <source>
        <dbReference type="ARBA" id="ARBA00022605"/>
    </source>
</evidence>
<dbReference type="GeneID" id="93148669"/>
<evidence type="ECO:0000256" key="9">
    <source>
        <dbReference type="ARBA" id="ARBA00023167"/>
    </source>
</evidence>
<dbReference type="SUPFAM" id="SSF51730">
    <property type="entry name" value="FAD-linked oxidoreductase"/>
    <property type="match status" value="1"/>
</dbReference>
<dbReference type="InterPro" id="IPR004620">
    <property type="entry name" value="MTHF_reductase_bac"/>
</dbReference>
<dbReference type="GO" id="GO:0005829">
    <property type="term" value="C:cytosol"/>
    <property type="evidence" value="ECO:0007669"/>
    <property type="project" value="InterPro"/>
</dbReference>
<dbReference type="EC" id="1.5.1.54" evidence="12"/>
<dbReference type="GO" id="GO:0106312">
    <property type="term" value="F:methylenetetrahydrofolate reductase (NADH) activity"/>
    <property type="evidence" value="ECO:0007669"/>
    <property type="project" value="UniProtKB-EC"/>
</dbReference>
<dbReference type="InterPro" id="IPR003171">
    <property type="entry name" value="Mehydrof_redctse-like"/>
</dbReference>
<evidence type="ECO:0000256" key="1">
    <source>
        <dbReference type="ARBA" id="ARBA00001974"/>
    </source>
</evidence>
<dbReference type="InterPro" id="IPR029041">
    <property type="entry name" value="FAD-linked_oxidoreductase-like"/>
</dbReference>
<comment type="pathway">
    <text evidence="2 12">One-carbon metabolism; tetrahydrofolate interconversion.</text>
</comment>
<dbReference type="EMBL" id="FOIM01000014">
    <property type="protein sequence ID" value="SET79082.1"/>
    <property type="molecule type" value="Genomic_DNA"/>
</dbReference>
<gene>
    <name evidence="13" type="ORF">SAMN05216313_114112</name>
</gene>
<keyword evidence="4" id="KW-0028">Amino-acid biosynthesis</keyword>
<dbReference type="Gene3D" id="3.20.20.220">
    <property type="match status" value="1"/>
</dbReference>
<reference evidence="14" key="1">
    <citation type="submission" date="2016-10" db="EMBL/GenBank/DDBJ databases">
        <authorList>
            <person name="Varghese N."/>
            <person name="Submissions S."/>
        </authorList>
    </citation>
    <scope>NUCLEOTIDE SEQUENCE [LARGE SCALE GENOMIC DNA]</scope>
    <source>
        <strain evidence="14">NLAE-zl-G277</strain>
    </source>
</reference>
<dbReference type="GO" id="GO:0035999">
    <property type="term" value="P:tetrahydrofolate interconversion"/>
    <property type="evidence" value="ECO:0007669"/>
    <property type="project" value="UniProtKB-UniPathway"/>
</dbReference>
<evidence type="ECO:0000256" key="2">
    <source>
        <dbReference type="ARBA" id="ARBA00004777"/>
    </source>
</evidence>
<proteinExistence type="inferred from homology"/>
<dbReference type="UniPathway" id="UPA00193"/>
<protein>
    <recommendedName>
        <fullName evidence="12">Methylenetetrahydrofolate reductase</fullName>
        <ecNumber evidence="12">1.5.1.54</ecNumber>
    </recommendedName>
</protein>
<evidence type="ECO:0000256" key="5">
    <source>
        <dbReference type="ARBA" id="ARBA00022630"/>
    </source>
</evidence>
<evidence type="ECO:0000256" key="12">
    <source>
        <dbReference type="RuleBase" id="RU003862"/>
    </source>
</evidence>
<comment type="similarity">
    <text evidence="3 12">Belongs to the methylenetetrahydrofolate reductase family.</text>
</comment>
<comment type="pathway">
    <text evidence="10">Amino-acid biosynthesis; L-methionine biosynthesis via de novo pathway.</text>
</comment>
<dbReference type="AlphaFoldDB" id="A0A1I0H5Z2"/>
<dbReference type="GO" id="GO:0009086">
    <property type="term" value="P:methionine biosynthetic process"/>
    <property type="evidence" value="ECO:0007669"/>
    <property type="project" value="UniProtKB-KW"/>
</dbReference>
<organism evidence="13 14">
    <name type="scientific">Enterocloster lavalensis</name>
    <dbReference type="NCBI Taxonomy" id="460384"/>
    <lineage>
        <taxon>Bacteria</taxon>
        <taxon>Bacillati</taxon>
        <taxon>Bacillota</taxon>
        <taxon>Clostridia</taxon>
        <taxon>Lachnospirales</taxon>
        <taxon>Lachnospiraceae</taxon>
        <taxon>Enterocloster</taxon>
    </lineage>
</organism>
<dbReference type="NCBIfam" id="TIGR00676">
    <property type="entry name" value="fadh2"/>
    <property type="match status" value="1"/>
</dbReference>
<name>A0A1I0H5Z2_9FIRM</name>
<keyword evidence="6 12" id="KW-0274">FAD</keyword>
<keyword evidence="7 12" id="KW-0560">Oxidoreductase</keyword>
<evidence type="ECO:0000256" key="6">
    <source>
        <dbReference type="ARBA" id="ARBA00022827"/>
    </source>
</evidence>
<evidence type="ECO:0000256" key="8">
    <source>
        <dbReference type="ARBA" id="ARBA00023027"/>
    </source>
</evidence>
<dbReference type="PANTHER" id="PTHR45754:SF3">
    <property type="entry name" value="METHYLENETETRAHYDROFOLATE REDUCTASE (NADPH)"/>
    <property type="match status" value="1"/>
</dbReference>
<evidence type="ECO:0000256" key="11">
    <source>
        <dbReference type="ARBA" id="ARBA00048628"/>
    </source>
</evidence>
<accession>A0A1I0H5Z2</accession>
<evidence type="ECO:0000256" key="10">
    <source>
        <dbReference type="ARBA" id="ARBA00034478"/>
    </source>
</evidence>
<keyword evidence="9" id="KW-0486">Methionine biosynthesis</keyword>
<dbReference type="Proteomes" id="UP000198508">
    <property type="component" value="Unassembled WGS sequence"/>
</dbReference>
<evidence type="ECO:0000313" key="13">
    <source>
        <dbReference type="EMBL" id="SET79082.1"/>
    </source>
</evidence>
<dbReference type="GO" id="GO:0071949">
    <property type="term" value="F:FAD binding"/>
    <property type="evidence" value="ECO:0007669"/>
    <property type="project" value="TreeGrafter"/>
</dbReference>
<keyword evidence="8" id="KW-0520">NAD</keyword>
<dbReference type="STRING" id="460384.SAMN05216313_114112"/>
<keyword evidence="5 12" id="KW-0285">Flavoprotein</keyword>
<dbReference type="CDD" id="cd00537">
    <property type="entry name" value="MTHFR"/>
    <property type="match status" value="1"/>
</dbReference>
<evidence type="ECO:0000313" key="14">
    <source>
        <dbReference type="Proteomes" id="UP000198508"/>
    </source>
</evidence>